<proteinExistence type="predicted"/>
<reference evidence="2" key="1">
    <citation type="submission" date="2016-11" db="UniProtKB">
        <authorList>
            <consortium name="WormBaseParasite"/>
        </authorList>
    </citation>
    <scope>IDENTIFICATION</scope>
</reference>
<evidence type="ECO:0000313" key="2">
    <source>
        <dbReference type="WBParaSite" id="Hba_08033"/>
    </source>
</evidence>
<protein>
    <submittedName>
        <fullName evidence="2">CNH domain-containing protein</fullName>
    </submittedName>
</protein>
<sequence>MKHQKLNRNIGEEDVVLPTASRSGPAVLALVRKPLKKCIERYTIFFANPRSQLHDIDWSGEVLKRIQRRYYPIHMLLLTADVYHDVCASSTRLHILQVTQKRTVVQSISLLIAICDRDIISTARTGSEKTVTDSSGEIIEGLPTKDGSFNGGTSCGVLRLFLSNEQYYVLENLVCEGWTLSKSAQIVHNLTQWTSLESHTRMNTSFQDLERNKVEVMFSHKYPENRLLLAKKTSTSTRVCMANERLIHYV</sequence>
<dbReference type="WBParaSite" id="Hba_08033">
    <property type="protein sequence ID" value="Hba_08033"/>
    <property type="gene ID" value="Hba_08033"/>
</dbReference>
<organism evidence="1 2">
    <name type="scientific">Heterorhabditis bacteriophora</name>
    <name type="common">Entomopathogenic nematode worm</name>
    <dbReference type="NCBI Taxonomy" id="37862"/>
    <lineage>
        <taxon>Eukaryota</taxon>
        <taxon>Metazoa</taxon>
        <taxon>Ecdysozoa</taxon>
        <taxon>Nematoda</taxon>
        <taxon>Chromadorea</taxon>
        <taxon>Rhabditida</taxon>
        <taxon>Rhabditina</taxon>
        <taxon>Rhabditomorpha</taxon>
        <taxon>Strongyloidea</taxon>
        <taxon>Heterorhabditidae</taxon>
        <taxon>Heterorhabditis</taxon>
    </lineage>
</organism>
<name>A0A1I7WSB4_HETBA</name>
<dbReference type="AlphaFoldDB" id="A0A1I7WSB4"/>
<dbReference type="Proteomes" id="UP000095283">
    <property type="component" value="Unplaced"/>
</dbReference>
<keyword evidence="1" id="KW-1185">Reference proteome</keyword>
<evidence type="ECO:0000313" key="1">
    <source>
        <dbReference type="Proteomes" id="UP000095283"/>
    </source>
</evidence>
<accession>A0A1I7WSB4</accession>